<dbReference type="GO" id="GO:0003677">
    <property type="term" value="F:DNA binding"/>
    <property type="evidence" value="ECO:0007669"/>
    <property type="project" value="InterPro"/>
</dbReference>
<dbReference type="PRINTS" id="PR00038">
    <property type="entry name" value="HTHLUXR"/>
</dbReference>
<dbReference type="OrthoDB" id="4500249at2"/>
<keyword evidence="2" id="KW-0067">ATP-binding</keyword>
<dbReference type="PROSITE" id="PS00622">
    <property type="entry name" value="HTH_LUXR_1"/>
    <property type="match status" value="1"/>
</dbReference>
<keyword evidence="1" id="KW-0547">Nucleotide-binding</keyword>
<evidence type="ECO:0000313" key="5">
    <source>
        <dbReference type="Proteomes" id="UP000294927"/>
    </source>
</evidence>
<dbReference type="GO" id="GO:0005737">
    <property type="term" value="C:cytoplasm"/>
    <property type="evidence" value="ECO:0007669"/>
    <property type="project" value="TreeGrafter"/>
</dbReference>
<dbReference type="SUPFAM" id="SSF52540">
    <property type="entry name" value="P-loop containing nucleoside triphosphate hydrolases"/>
    <property type="match status" value="1"/>
</dbReference>
<feature type="domain" description="HTH luxR-type" evidence="3">
    <location>
        <begin position="821"/>
        <end position="886"/>
    </location>
</feature>
<sequence length="894" mass="94845">MGQAMSRAEMVRGEAPAGRGGFVDAFAAAADRATAGRFAVVEVCGGAGMGKSHLLADAARLARDAGFRVCEGRADRFEKGIPFALFAELLRLPGVEPTRVAECVEKSGSRLALVLDDLQWADHASLDVVEHLVRHPPNAPVLLVVAFRSARSPLGVVDAVARAADGVWRVTLDPLCDWDLRVLHPDASERRRQLLMRASHGNPRYLRMLAALPDATLGRIVRQGDDLDETTDIVRVLTAEFATLSGTALRIAQAIAVTGDHAAFDLVACVAELPVGQVVDGLDELCAAGLGAMDGAWFTFQHPFLCATARATTGPAWRTRAHARAAGYLRAHDGPLPRLAHHLERSAQYGDEHAAATLIEAGESLVYQAPATAVRLLDKALRIVSASGGRPASTLRYALALALSGELDRGWAALQELLRDRHPLRAEAAAVGVEIARLRGDLDTATALLGDDGPAAVQYAAIAALRENSSAAADHARQALLDGRRPALAAAALVLRAWAALDAGQVSAARADARHASRLLDGISTVTLVPHVELVNLLAWVETWLGDLTAATAHLARAYEVLDQTGQRSALPHTLVVDAALQTRLGRLTCALDLTDQAALAADHIGSPELRALAHAVRLRALLWTSGPAAAVDLARGLEESGRPRFRAWWRIARLNLATACTTAEDPAAVLDLLARPDETWPADPLARVTRLGGVAQARAMLGDHDAAAGAAADAELVAFASGLDYEIGSAWYAKAFVAHRAAQPGRARQLALRAATVFAACQAPLEEARAHHLAAVCEPERAHTELGLAKAGYAACGAEWLLTVVTRDQRRMAARSSRRRGTAPAGLTDRERQIADLVAGGLTNQQIANRLFVSRRTVESHLSRIFPKLAVRSRIALARCLGEGAARNGSSAE</sequence>
<evidence type="ECO:0000259" key="3">
    <source>
        <dbReference type="PROSITE" id="PS50043"/>
    </source>
</evidence>
<dbReference type="Pfam" id="PF00196">
    <property type="entry name" value="GerE"/>
    <property type="match status" value="1"/>
</dbReference>
<dbReference type="PROSITE" id="PS50043">
    <property type="entry name" value="HTH_LUXR_2"/>
    <property type="match status" value="1"/>
</dbReference>
<dbReference type="InterPro" id="IPR036388">
    <property type="entry name" value="WH-like_DNA-bd_sf"/>
</dbReference>
<evidence type="ECO:0000313" key="4">
    <source>
        <dbReference type="EMBL" id="TDV35324.1"/>
    </source>
</evidence>
<dbReference type="InterPro" id="IPR016032">
    <property type="entry name" value="Sig_transdc_resp-reg_C-effctor"/>
</dbReference>
<organism evidence="4 5">
    <name type="scientific">Actinophytocola oryzae</name>
    <dbReference type="NCBI Taxonomy" id="502181"/>
    <lineage>
        <taxon>Bacteria</taxon>
        <taxon>Bacillati</taxon>
        <taxon>Actinomycetota</taxon>
        <taxon>Actinomycetes</taxon>
        <taxon>Pseudonocardiales</taxon>
        <taxon>Pseudonocardiaceae</taxon>
    </lineage>
</organism>
<evidence type="ECO:0000256" key="1">
    <source>
        <dbReference type="ARBA" id="ARBA00022741"/>
    </source>
</evidence>
<proteinExistence type="predicted"/>
<dbReference type="AlphaFoldDB" id="A0A4R7UPK4"/>
<reference evidence="4 5" key="1">
    <citation type="submission" date="2019-03" db="EMBL/GenBank/DDBJ databases">
        <title>Genomic Encyclopedia of Archaeal and Bacterial Type Strains, Phase II (KMG-II): from individual species to whole genera.</title>
        <authorList>
            <person name="Goeker M."/>
        </authorList>
    </citation>
    <scope>NUCLEOTIDE SEQUENCE [LARGE SCALE GENOMIC DNA]</scope>
    <source>
        <strain evidence="4 5">DSM 45499</strain>
    </source>
</reference>
<dbReference type="SUPFAM" id="SSF46894">
    <property type="entry name" value="C-terminal effector domain of the bipartite response regulators"/>
    <property type="match status" value="1"/>
</dbReference>
<protein>
    <submittedName>
        <fullName evidence="4">ATP/maltotriose-dependent transcriptional regulator MalT</fullName>
    </submittedName>
</protein>
<dbReference type="Proteomes" id="UP000294927">
    <property type="component" value="Unassembled WGS sequence"/>
</dbReference>
<dbReference type="EMBL" id="SOCP01000036">
    <property type="protein sequence ID" value="TDV35324.1"/>
    <property type="molecule type" value="Genomic_DNA"/>
</dbReference>
<dbReference type="Gene3D" id="1.10.10.10">
    <property type="entry name" value="Winged helix-like DNA-binding domain superfamily/Winged helix DNA-binding domain"/>
    <property type="match status" value="1"/>
</dbReference>
<dbReference type="GO" id="GO:0004016">
    <property type="term" value="F:adenylate cyclase activity"/>
    <property type="evidence" value="ECO:0007669"/>
    <property type="project" value="TreeGrafter"/>
</dbReference>
<keyword evidence="5" id="KW-1185">Reference proteome</keyword>
<evidence type="ECO:0000256" key="2">
    <source>
        <dbReference type="ARBA" id="ARBA00022840"/>
    </source>
</evidence>
<name>A0A4R7UPK4_9PSEU</name>
<dbReference type="PANTHER" id="PTHR16305:SF35">
    <property type="entry name" value="TRANSCRIPTIONAL ACTIVATOR DOMAIN"/>
    <property type="match status" value="1"/>
</dbReference>
<comment type="caution">
    <text evidence="4">The sequence shown here is derived from an EMBL/GenBank/DDBJ whole genome shotgun (WGS) entry which is preliminary data.</text>
</comment>
<dbReference type="InterPro" id="IPR000792">
    <property type="entry name" value="Tscrpt_reg_LuxR_C"/>
</dbReference>
<gene>
    <name evidence="4" type="ORF">CLV71_13639</name>
</gene>
<dbReference type="GO" id="GO:0005524">
    <property type="term" value="F:ATP binding"/>
    <property type="evidence" value="ECO:0007669"/>
    <property type="project" value="UniProtKB-KW"/>
</dbReference>
<dbReference type="SMART" id="SM00421">
    <property type="entry name" value="HTH_LUXR"/>
    <property type="match status" value="1"/>
</dbReference>
<dbReference type="InterPro" id="IPR027417">
    <property type="entry name" value="P-loop_NTPase"/>
</dbReference>
<accession>A0A4R7UPK4</accession>
<dbReference type="CDD" id="cd06170">
    <property type="entry name" value="LuxR_C_like"/>
    <property type="match status" value="1"/>
</dbReference>
<dbReference type="GO" id="GO:0006355">
    <property type="term" value="P:regulation of DNA-templated transcription"/>
    <property type="evidence" value="ECO:0007669"/>
    <property type="project" value="InterPro"/>
</dbReference>
<dbReference type="PANTHER" id="PTHR16305">
    <property type="entry name" value="TESTICULAR SOLUBLE ADENYLYL CYCLASE"/>
    <property type="match status" value="1"/>
</dbReference>